<name>A0A4P9A329_9BACT</name>
<keyword evidence="1" id="KW-0067">ATP-binding</keyword>
<dbReference type="Proteomes" id="UP000310639">
    <property type="component" value="Chromosome"/>
</dbReference>
<dbReference type="GO" id="GO:0005524">
    <property type="term" value="F:ATP binding"/>
    <property type="evidence" value="ECO:0007669"/>
    <property type="project" value="UniProtKB-KW"/>
</dbReference>
<dbReference type="KEGG" id="nft:FBF37_01755"/>
<dbReference type="SUPFAM" id="SSF52540">
    <property type="entry name" value="P-loop containing nucleoside triphosphate hydrolases"/>
    <property type="match status" value="1"/>
</dbReference>
<dbReference type="AlphaFoldDB" id="A0A4P9A329"/>
<dbReference type="Gene3D" id="3.40.50.300">
    <property type="entry name" value="P-loop containing nucleotide triphosphate hydrolases"/>
    <property type="match status" value="1"/>
</dbReference>
<evidence type="ECO:0000313" key="2">
    <source>
        <dbReference type="Proteomes" id="UP000310639"/>
    </source>
</evidence>
<dbReference type="OrthoDB" id="9805698at2"/>
<evidence type="ECO:0000313" key="1">
    <source>
        <dbReference type="EMBL" id="QCT42192.1"/>
    </source>
</evidence>
<organism evidence="1 2">
    <name type="scientific">Candidatus Nanosynbacter featherlites</name>
    <dbReference type="NCBI Taxonomy" id="2572088"/>
    <lineage>
        <taxon>Bacteria</taxon>
        <taxon>Candidatus Saccharimonadota</taxon>
        <taxon>Candidatus Saccharimonadia</taxon>
        <taxon>Candidatus Nanosynbacterales</taxon>
        <taxon>Candidatus Nanosynbacteraceae</taxon>
        <taxon>Candidatus Nanosynbacter</taxon>
    </lineage>
</organism>
<sequence>MKPLQLSSPHLIIMVGAPGAGKTQFATEFAKMFNAPILSSDTLRELSSDDALIHKAAVDLLRELLKPKQTIIFDGNTEKRAWRSDIAKVAREAGFKPLFVWVQTDPAMSRARWLRSHNGDEALFEQKLRTFSPPHASEPYMVISGRHTYNTQAKTLLKKLSDATRPAASIRTQPRFIGGRGRVG</sequence>
<dbReference type="InterPro" id="IPR027417">
    <property type="entry name" value="P-loop_NTPase"/>
</dbReference>
<dbReference type="Pfam" id="PF13671">
    <property type="entry name" value="AAA_33"/>
    <property type="match status" value="1"/>
</dbReference>
<gene>
    <name evidence="1" type="ORF">FBF37_01755</name>
</gene>
<accession>A0A4P9A329</accession>
<protein>
    <submittedName>
        <fullName evidence="1">ATP-binding protein</fullName>
    </submittedName>
</protein>
<keyword evidence="2" id="KW-1185">Reference proteome</keyword>
<dbReference type="RefSeq" id="WP_138078910.1">
    <property type="nucleotide sequence ID" value="NZ_CP040004.1"/>
</dbReference>
<proteinExistence type="predicted"/>
<dbReference type="EMBL" id="CP040004">
    <property type="protein sequence ID" value="QCT42192.1"/>
    <property type="molecule type" value="Genomic_DNA"/>
</dbReference>
<reference evidence="1 2" key="1">
    <citation type="submission" date="2019-04" db="EMBL/GenBank/DDBJ databases">
        <title>Saccharibacteria TM7 genomes.</title>
        <authorList>
            <person name="Bor B."/>
            <person name="He X."/>
            <person name="Chen T."/>
            <person name="Dewhirst F.E."/>
        </authorList>
    </citation>
    <scope>NUCLEOTIDE SEQUENCE [LARGE SCALE GENOMIC DNA]</scope>
    <source>
        <strain evidence="1 2">BB001</strain>
    </source>
</reference>
<keyword evidence="1" id="KW-0547">Nucleotide-binding</keyword>